<protein>
    <recommendedName>
        <fullName evidence="1">Integrase core domain-containing protein</fullName>
    </recommendedName>
</protein>
<feature type="domain" description="Integrase core" evidence="1">
    <location>
        <begin position="6"/>
        <end position="177"/>
    </location>
</feature>
<evidence type="ECO:0000313" key="3">
    <source>
        <dbReference type="Proteomes" id="UP000708208"/>
    </source>
</evidence>
<proteinExistence type="predicted"/>
<dbReference type="AlphaFoldDB" id="A0A8J2K090"/>
<sequence>MVTITKFWFADTHVKLIRWKICVRGGIDGKSRVITFLEADDNNKAVNNKNNLQAFLKAVETYGLPSRTRTDKGLENIRIVRYMLETRGTNRGSHIFGKSVHNQRIERLWRDVFYGLLVIYYNLQGSGVLNINNSKHIAILHHVFLPRINEHLQDFARGYNSHLLSTETKPTRLELLLQRRN</sequence>
<gene>
    <name evidence="2" type="ORF">AFUS01_LOCUS16248</name>
</gene>
<evidence type="ECO:0000313" key="2">
    <source>
        <dbReference type="EMBL" id="CAG7727404.1"/>
    </source>
</evidence>
<keyword evidence="3" id="KW-1185">Reference proteome</keyword>
<accession>A0A8J2K090</accession>
<name>A0A8J2K090_9HEXA</name>
<evidence type="ECO:0000259" key="1">
    <source>
        <dbReference type="Pfam" id="PF24764"/>
    </source>
</evidence>
<organism evidence="2 3">
    <name type="scientific">Allacma fusca</name>
    <dbReference type="NCBI Taxonomy" id="39272"/>
    <lineage>
        <taxon>Eukaryota</taxon>
        <taxon>Metazoa</taxon>
        <taxon>Ecdysozoa</taxon>
        <taxon>Arthropoda</taxon>
        <taxon>Hexapoda</taxon>
        <taxon>Collembola</taxon>
        <taxon>Symphypleona</taxon>
        <taxon>Sminthuridae</taxon>
        <taxon>Allacma</taxon>
    </lineage>
</organism>
<dbReference type="PANTHER" id="PTHR46791:SF5">
    <property type="entry name" value="CLR5 DOMAIN-CONTAINING PROTEIN-RELATED"/>
    <property type="match status" value="1"/>
</dbReference>
<dbReference type="EMBL" id="CAJVCH010148169">
    <property type="protein sequence ID" value="CAG7727404.1"/>
    <property type="molecule type" value="Genomic_DNA"/>
</dbReference>
<reference evidence="2" key="1">
    <citation type="submission" date="2021-06" db="EMBL/GenBank/DDBJ databases">
        <authorList>
            <person name="Hodson N. C."/>
            <person name="Mongue J. A."/>
            <person name="Jaron S. K."/>
        </authorList>
    </citation>
    <scope>NUCLEOTIDE SEQUENCE</scope>
</reference>
<dbReference type="PANTHER" id="PTHR46791">
    <property type="entry name" value="EXPRESSED PROTEIN"/>
    <property type="match status" value="1"/>
</dbReference>
<dbReference type="InterPro" id="IPR058913">
    <property type="entry name" value="Integrase_dom_put"/>
</dbReference>
<dbReference type="Proteomes" id="UP000708208">
    <property type="component" value="Unassembled WGS sequence"/>
</dbReference>
<comment type="caution">
    <text evidence="2">The sequence shown here is derived from an EMBL/GenBank/DDBJ whole genome shotgun (WGS) entry which is preliminary data.</text>
</comment>
<dbReference type="Pfam" id="PF24764">
    <property type="entry name" value="rva_4"/>
    <property type="match status" value="1"/>
</dbReference>
<dbReference type="OrthoDB" id="6767432at2759"/>